<dbReference type="InterPro" id="IPR047971">
    <property type="entry name" value="ExeM-like"/>
</dbReference>
<organism evidence="6 7">
    <name type="scientific">Rhodocytophaga aerolata</name>
    <dbReference type="NCBI Taxonomy" id="455078"/>
    <lineage>
        <taxon>Bacteria</taxon>
        <taxon>Pseudomonadati</taxon>
        <taxon>Bacteroidota</taxon>
        <taxon>Cytophagia</taxon>
        <taxon>Cytophagales</taxon>
        <taxon>Rhodocytophagaceae</taxon>
        <taxon>Rhodocytophaga</taxon>
    </lineage>
</organism>
<dbReference type="InterPro" id="IPR038081">
    <property type="entry name" value="CalX-like_sf"/>
</dbReference>
<dbReference type="CDD" id="cd04486">
    <property type="entry name" value="YhcR_OBF_like"/>
    <property type="match status" value="1"/>
</dbReference>
<keyword evidence="1 4" id="KW-0732">Signal</keyword>
<evidence type="ECO:0000259" key="5">
    <source>
        <dbReference type="PROSITE" id="PS51841"/>
    </source>
</evidence>
<name>A0ABT8RED2_9BACT</name>
<feature type="signal peptide" evidence="4">
    <location>
        <begin position="1"/>
        <end position="20"/>
    </location>
</feature>
<evidence type="ECO:0000256" key="3">
    <source>
        <dbReference type="ARBA" id="ARBA00022837"/>
    </source>
</evidence>
<keyword evidence="7" id="KW-1185">Reference proteome</keyword>
<feature type="chain" id="PRO_5045841788" evidence="4">
    <location>
        <begin position="21"/>
        <end position="1279"/>
    </location>
</feature>
<dbReference type="EMBL" id="JAUKPO010000016">
    <property type="protein sequence ID" value="MDO1449097.1"/>
    <property type="molecule type" value="Genomic_DNA"/>
</dbReference>
<evidence type="ECO:0000256" key="4">
    <source>
        <dbReference type="SAM" id="SignalP"/>
    </source>
</evidence>
<dbReference type="SUPFAM" id="SSF141072">
    <property type="entry name" value="CalX-like"/>
    <property type="match status" value="1"/>
</dbReference>
<accession>A0ABT8RED2</accession>
<reference evidence="6" key="1">
    <citation type="submission" date="2023-07" db="EMBL/GenBank/DDBJ databases">
        <title>The genome sequence of Rhodocytophaga aerolata KACC 12507.</title>
        <authorList>
            <person name="Zhang X."/>
        </authorList>
    </citation>
    <scope>NUCLEOTIDE SEQUENCE</scope>
    <source>
        <strain evidence="6">KACC 12507</strain>
    </source>
</reference>
<dbReference type="Pfam" id="PF00932">
    <property type="entry name" value="LTD"/>
    <property type="match status" value="2"/>
</dbReference>
<dbReference type="PANTHER" id="PTHR42834">
    <property type="entry name" value="ENDONUCLEASE/EXONUCLEASE/PHOSPHATASE FAMILY PROTEIN (AFU_ORTHOLOGUE AFUA_3G09210)"/>
    <property type="match status" value="1"/>
</dbReference>
<keyword evidence="2" id="KW-0677">Repeat</keyword>
<keyword evidence="6" id="KW-0378">Hydrolase</keyword>
<comment type="caution">
    <text evidence="6">The sequence shown here is derived from an EMBL/GenBank/DDBJ whole genome shotgun (WGS) entry which is preliminary data.</text>
</comment>
<evidence type="ECO:0000313" key="6">
    <source>
        <dbReference type="EMBL" id="MDO1449097.1"/>
    </source>
</evidence>
<feature type="domain" description="LTD" evidence="5">
    <location>
        <begin position="22"/>
        <end position="142"/>
    </location>
</feature>
<evidence type="ECO:0000256" key="1">
    <source>
        <dbReference type="ARBA" id="ARBA00022729"/>
    </source>
</evidence>
<dbReference type="CDD" id="cd10283">
    <property type="entry name" value="MnuA_DNase1-like"/>
    <property type="match status" value="1"/>
</dbReference>
<proteinExistence type="predicted"/>
<dbReference type="InterPro" id="IPR001322">
    <property type="entry name" value="Lamin_tail_dom"/>
</dbReference>
<dbReference type="InterPro" id="IPR005135">
    <property type="entry name" value="Endo/exonuclease/phosphatase"/>
</dbReference>
<dbReference type="PROSITE" id="PS51841">
    <property type="entry name" value="LTD"/>
    <property type="match status" value="2"/>
</dbReference>
<keyword evidence="3" id="KW-0106">Calcium</keyword>
<gene>
    <name evidence="6" type="ORF">Q0590_22665</name>
</gene>
<dbReference type="Pfam" id="PF03160">
    <property type="entry name" value="Calx-beta"/>
    <property type="match status" value="1"/>
</dbReference>
<feature type="domain" description="LTD" evidence="5">
    <location>
        <begin position="194"/>
        <end position="313"/>
    </location>
</feature>
<keyword evidence="6" id="KW-0540">Nuclease</keyword>
<sequence>MNQHLRKVTLLAVMSFFLLAASAGNLWSQSSGLFFSEYIEGSSNNKALEIYNGTGEAVNLSTDGYVVQMYFNGSATPGLSIALSGTVVAKDVFVLAQATANSTILAQADQTNGAGWFNGDDAIVLRKGGPTGTIIDVIGQVGTDPGTEWGSGLTSTADNTLRRKSFVLTGENNPADAFDPSVEWDGLATDTFDGLGTHTVDCFTNELFFSEYIEGSSNNKALEIYNGTSNTIDLAASGYNVQMYFNGATSAGLTINLTGSVAKGDVFILAQAGANAAILAQADQTNGAGWFNGDDVVVLRKGTTIIDRIGQIGFDPGTEWGSGLTSTADNTLRRKKTVVSGDADGSNVFDPTVEWEGLAIDIVDGLGTHEADCQNSGIRLPVLSISDVTKQEGNSGSTDFTFTISLSPAATSPVSFSIATADGTALANSDYQAQSLTGVSIAAGATTYSFTVEVNGDTEAEQDETFAVAITDVQGATPGNLSGTATLLNDDATPITPIYTIQGSGLASPLVGQTVTTTGIVTGDYQGSTGLNGFYIQDISGDGDLATSDGIFVFSNTTATEGQVVQVTGPVREVFNQTQIGNTGDNVSIAIQDGTASITPVTIALPVFATTDLERYEGMLVQFQQTLTVTENFNLARFGEVLLSAKPEYPFETDGRLFNPTNFIDPTDIPAAGTENDQDNKAAIVSQQTANALHTILLDDGSNTQNPTTVPYLSDENTLRVGSQVSELTGILGFGFNVYRIQPTQAPQFNYAARPIQAPSTGNANVTVASFNVLNYFNGDGQGGGFPTSRGATTPEEFNRQRAKIIAALQGLNADIVGLIELENDGDGPTSAIADLVNGLNEQLSAGTYDYIRDPVNGGTGTDQIKVAFIYKPGIVTPLGAALADPTPVHNRPPLAQTFKLNTNGEVLTAIINHFKSKSGTGTGLNADQGDGQGNFNQDRIEQAQALVNFINTTVIPTAKDPDVLLMGDLNAYFEEDPIDVLRAAGYLSLFGPESYSYLFDGQSGSLDHALVSPSLYEQFTGGGKWHINADEPRALDYNTEFNPDYLYQPNPFRSSDHDPVLTGFSLQNPVVGFTEPASATIDERDGKYPITLTLSKPKLQEETITVSISTKARYGLHGKGDYIISPDGSAGKITLVVPAGATTVSFEVIPDKNAVKKKSPQTLTFTISETSKGLAIDASHATFALTITDNLLSDLKEKLLSLWPNPTNGLIHIVTEFQQQTMEATLRSPEGNVIYSGQGNALELSRQMSQVLQSRRGGLYHIQLIVEGEVFTTRILKF</sequence>
<dbReference type="SUPFAM" id="SSF56219">
    <property type="entry name" value="DNase I-like"/>
    <property type="match status" value="1"/>
</dbReference>
<protein>
    <submittedName>
        <fullName evidence="6">ExeM/NucH family extracellular endonuclease</fullName>
    </submittedName>
</protein>
<dbReference type="InterPro" id="IPR003644">
    <property type="entry name" value="Calx_beta"/>
</dbReference>
<keyword evidence="6" id="KW-0255">Endonuclease</keyword>
<dbReference type="InterPro" id="IPR036691">
    <property type="entry name" value="Endo/exonu/phosph_ase_sf"/>
</dbReference>
<dbReference type="Gene3D" id="3.60.10.10">
    <property type="entry name" value="Endonuclease/exonuclease/phosphatase"/>
    <property type="match status" value="1"/>
</dbReference>
<dbReference type="RefSeq" id="WP_302039898.1">
    <property type="nucleotide sequence ID" value="NZ_JAUKPO010000016.1"/>
</dbReference>
<dbReference type="PANTHER" id="PTHR42834:SF1">
    <property type="entry name" value="ENDONUCLEASE_EXONUCLEASE_PHOSPHATASE FAMILY PROTEIN (AFU_ORTHOLOGUE AFUA_3G09210)"/>
    <property type="match status" value="1"/>
</dbReference>
<evidence type="ECO:0000313" key="7">
    <source>
        <dbReference type="Proteomes" id="UP001168528"/>
    </source>
</evidence>
<dbReference type="Pfam" id="PF03372">
    <property type="entry name" value="Exo_endo_phos"/>
    <property type="match status" value="1"/>
</dbReference>
<dbReference type="GO" id="GO:0004519">
    <property type="term" value="F:endonuclease activity"/>
    <property type="evidence" value="ECO:0007669"/>
    <property type="project" value="UniProtKB-KW"/>
</dbReference>
<dbReference type="NCBIfam" id="NF033681">
    <property type="entry name" value="ExeM_NucH_DNase"/>
    <property type="match status" value="1"/>
</dbReference>
<dbReference type="Gene3D" id="2.60.40.2030">
    <property type="match status" value="2"/>
</dbReference>
<dbReference type="Proteomes" id="UP001168528">
    <property type="component" value="Unassembled WGS sequence"/>
</dbReference>
<evidence type="ECO:0000256" key="2">
    <source>
        <dbReference type="ARBA" id="ARBA00022737"/>
    </source>
</evidence>